<dbReference type="EMBL" id="LK032689">
    <property type="protein sequence ID" value="CDY46902.1"/>
    <property type="molecule type" value="Genomic_DNA"/>
</dbReference>
<reference evidence="2 5" key="1">
    <citation type="journal article" date="2014" name="Science">
        <title>Plant genetics. Early allopolyploid evolution in the post-Neolithic Brassica napus oilseed genome.</title>
        <authorList>
            <person name="Chalhoub B."/>
            <person name="Denoeud F."/>
            <person name="Liu S."/>
            <person name="Parkin I.A."/>
            <person name="Tang H."/>
            <person name="Wang X."/>
            <person name="Chiquet J."/>
            <person name="Belcram H."/>
            <person name="Tong C."/>
            <person name="Samans B."/>
            <person name="Correa M."/>
            <person name="Da Silva C."/>
            <person name="Just J."/>
            <person name="Falentin C."/>
            <person name="Koh C.S."/>
            <person name="Le Clainche I."/>
            <person name="Bernard M."/>
            <person name="Bento P."/>
            <person name="Noel B."/>
            <person name="Labadie K."/>
            <person name="Alberti A."/>
            <person name="Charles M."/>
            <person name="Arnaud D."/>
            <person name="Guo H."/>
            <person name="Daviaud C."/>
            <person name="Alamery S."/>
            <person name="Jabbari K."/>
            <person name="Zhao M."/>
            <person name="Edger P.P."/>
            <person name="Chelaifa H."/>
            <person name="Tack D."/>
            <person name="Lassalle G."/>
            <person name="Mestiri I."/>
            <person name="Schnel N."/>
            <person name="Le Paslier M.C."/>
            <person name="Fan G."/>
            <person name="Renault V."/>
            <person name="Bayer P.E."/>
            <person name="Golicz A.A."/>
            <person name="Manoli S."/>
            <person name="Lee T.H."/>
            <person name="Thi V.H."/>
            <person name="Chalabi S."/>
            <person name="Hu Q."/>
            <person name="Fan C."/>
            <person name="Tollenaere R."/>
            <person name="Lu Y."/>
            <person name="Battail C."/>
            <person name="Shen J."/>
            <person name="Sidebottom C.H."/>
            <person name="Wang X."/>
            <person name="Canaguier A."/>
            <person name="Chauveau A."/>
            <person name="Berard A."/>
            <person name="Deniot G."/>
            <person name="Guan M."/>
            <person name="Liu Z."/>
            <person name="Sun F."/>
            <person name="Lim Y.P."/>
            <person name="Lyons E."/>
            <person name="Town C.D."/>
            <person name="Bancroft I."/>
            <person name="Wang X."/>
            <person name="Meng J."/>
            <person name="Ma J."/>
            <person name="Pires J.C."/>
            <person name="King G.J."/>
            <person name="Brunel D."/>
            <person name="Delourme R."/>
            <person name="Renard M."/>
            <person name="Aury J.M."/>
            <person name="Adams K.L."/>
            <person name="Batley J."/>
            <person name="Snowdon R.J."/>
            <person name="Tost J."/>
            <person name="Edwards D."/>
            <person name="Zhou Y."/>
            <person name="Hua W."/>
            <person name="Sharpe A.G."/>
            <person name="Paterson A.H."/>
            <person name="Guan C."/>
            <person name="Wincker P."/>
        </authorList>
    </citation>
    <scope>NUCLEOTIDE SEQUENCE [LARGE SCALE GENOMIC DNA]</scope>
    <source>
        <strain evidence="5">cv. Darmor-bzh</strain>
    </source>
</reference>
<reference evidence="2" key="2">
    <citation type="submission" date="2014-06" db="EMBL/GenBank/DDBJ databases">
        <authorList>
            <person name="Genoscope - CEA"/>
        </authorList>
    </citation>
    <scope>NUCLEOTIDE SEQUENCE</scope>
</reference>
<dbReference type="EMBL" id="LK032689">
    <property type="protein sequence ID" value="CDY46903.1"/>
    <property type="molecule type" value="Genomic_DNA"/>
</dbReference>
<sequence length="77" mass="8621">MKVVRGMMEESREQQLQRDVREEVRELAKAQADGTEVISDPIDADQWLAAVHGMQEDQGDNSKQTESKGTSNPKLGH</sequence>
<evidence type="ECO:0000256" key="1">
    <source>
        <dbReference type="SAM" id="MobiDB-lite"/>
    </source>
</evidence>
<organism evidence="2 5">
    <name type="scientific">Brassica napus</name>
    <name type="common">Rape</name>
    <dbReference type="NCBI Taxonomy" id="3708"/>
    <lineage>
        <taxon>Eukaryota</taxon>
        <taxon>Viridiplantae</taxon>
        <taxon>Streptophyta</taxon>
        <taxon>Embryophyta</taxon>
        <taxon>Tracheophyta</taxon>
        <taxon>Spermatophyta</taxon>
        <taxon>Magnoliopsida</taxon>
        <taxon>eudicotyledons</taxon>
        <taxon>Gunneridae</taxon>
        <taxon>Pentapetalae</taxon>
        <taxon>rosids</taxon>
        <taxon>malvids</taxon>
        <taxon>Brassicales</taxon>
        <taxon>Brassicaceae</taxon>
        <taxon>Brassiceae</taxon>
        <taxon>Brassica</taxon>
    </lineage>
</organism>
<dbReference type="PaxDb" id="3708-A0A078I9S6"/>
<dbReference type="EMBL" id="LK032787">
    <property type="protein sequence ID" value="CDY48707.1"/>
    <property type="molecule type" value="Genomic_DNA"/>
</dbReference>
<evidence type="ECO:0000313" key="4">
    <source>
        <dbReference type="EMBL" id="CDY48707.1"/>
    </source>
</evidence>
<keyword evidence="5" id="KW-1185">Reference proteome</keyword>
<gene>
    <name evidence="2" type="primary">BnaA01g28020D</name>
    <name evidence="3" type="synonym">BnaA01g28030D</name>
    <name evidence="4" type="synonym">BnaCnng16840D</name>
    <name evidence="2" type="ORF">GSBRNA2T00086370001</name>
    <name evidence="3" type="ORF">GSBRNA2T00086371001</name>
    <name evidence="4" type="ORF">GSBRNA2T00091596001</name>
</gene>
<dbReference type="Gramene" id="CDY46902">
    <property type="protein sequence ID" value="CDY46902"/>
    <property type="gene ID" value="GSBRNA2T00086370001"/>
</dbReference>
<proteinExistence type="predicted"/>
<dbReference type="Gramene" id="CDY46903">
    <property type="protein sequence ID" value="CDY46903"/>
    <property type="gene ID" value="GSBRNA2T00086371001"/>
</dbReference>
<protein>
    <submittedName>
        <fullName evidence="2">BnaA01g28020D protein</fullName>
    </submittedName>
    <submittedName>
        <fullName evidence="3">BnaA01g28030D protein</fullName>
    </submittedName>
    <submittedName>
        <fullName evidence="4">BnaCnng16840D protein</fullName>
    </submittedName>
</protein>
<feature type="compositionally biased region" description="Polar residues" evidence="1">
    <location>
        <begin position="61"/>
        <end position="77"/>
    </location>
</feature>
<feature type="region of interest" description="Disordered" evidence="1">
    <location>
        <begin position="52"/>
        <end position="77"/>
    </location>
</feature>
<dbReference type="AlphaFoldDB" id="A0A078I9S6"/>
<dbReference type="Gramene" id="CDY48707">
    <property type="protein sequence ID" value="CDY48707"/>
    <property type="gene ID" value="GSBRNA2T00091596001"/>
</dbReference>
<accession>A0A078I9S6</accession>
<dbReference type="Proteomes" id="UP000028999">
    <property type="component" value="Unassembled WGS sequence"/>
</dbReference>
<evidence type="ECO:0000313" key="5">
    <source>
        <dbReference type="Proteomes" id="UP000028999"/>
    </source>
</evidence>
<evidence type="ECO:0000313" key="3">
    <source>
        <dbReference type="EMBL" id="CDY46903.1"/>
    </source>
</evidence>
<name>A0A078I9S6_BRANA</name>
<evidence type="ECO:0000313" key="2">
    <source>
        <dbReference type="EMBL" id="CDY46902.1"/>
    </source>
</evidence>